<gene>
    <name evidence="5" type="primary">typA</name>
    <name evidence="3" type="synonym">bipA</name>
    <name evidence="5" type="ORF">HY076_01615</name>
</gene>
<keyword evidence="3" id="KW-0820">tRNA-binding</keyword>
<dbReference type="InterPro" id="IPR047042">
    <property type="entry name" value="BipA_II"/>
</dbReference>
<dbReference type="Proteomes" id="UP000807850">
    <property type="component" value="Unassembled WGS sequence"/>
</dbReference>
<dbReference type="GO" id="GO:0009409">
    <property type="term" value="P:response to cold"/>
    <property type="evidence" value="ECO:0007669"/>
    <property type="project" value="UniProtKB-ARBA"/>
</dbReference>
<dbReference type="GO" id="GO:0005525">
    <property type="term" value="F:GTP binding"/>
    <property type="evidence" value="ECO:0007669"/>
    <property type="project" value="UniProtKB-UniRule"/>
</dbReference>
<dbReference type="InterPro" id="IPR004161">
    <property type="entry name" value="EFTu-like_2"/>
</dbReference>
<dbReference type="Pfam" id="PF00009">
    <property type="entry name" value="GTP_EFTU"/>
    <property type="match status" value="1"/>
</dbReference>
<dbReference type="Gene3D" id="2.40.50.250">
    <property type="entry name" value="bipa protein"/>
    <property type="match status" value="1"/>
</dbReference>
<dbReference type="InterPro" id="IPR000795">
    <property type="entry name" value="T_Tr_GTP-bd_dom"/>
</dbReference>
<dbReference type="InterPro" id="IPR042116">
    <property type="entry name" value="TypA/BipA_C"/>
</dbReference>
<dbReference type="InterPro" id="IPR005225">
    <property type="entry name" value="Small_GTP-bd"/>
</dbReference>
<dbReference type="Pfam" id="PF21018">
    <property type="entry name" value="BipA_C"/>
    <property type="match status" value="1"/>
</dbReference>
<dbReference type="InterPro" id="IPR048876">
    <property type="entry name" value="BipA_C"/>
</dbReference>
<dbReference type="NCBIfam" id="TIGR01394">
    <property type="entry name" value="TypA_BipA"/>
    <property type="match status" value="1"/>
</dbReference>
<comment type="similarity">
    <text evidence="3">Belongs to the TRAFAC class translation factor GTPase superfamily. Classic translation factor GTPase family. BipA subfamily.</text>
</comment>
<dbReference type="CDD" id="cd01891">
    <property type="entry name" value="TypA_BipA"/>
    <property type="match status" value="1"/>
</dbReference>
<dbReference type="CDD" id="cd03691">
    <property type="entry name" value="BipA_TypA_II"/>
    <property type="match status" value="1"/>
</dbReference>
<dbReference type="FunFam" id="2.40.30.10:FF:000016">
    <property type="entry name" value="GTP-binding protein TypA"/>
    <property type="match status" value="1"/>
</dbReference>
<dbReference type="GO" id="GO:1990904">
    <property type="term" value="C:ribonucleoprotein complex"/>
    <property type="evidence" value="ECO:0007669"/>
    <property type="project" value="TreeGrafter"/>
</dbReference>
<dbReference type="GO" id="GO:0019843">
    <property type="term" value="F:rRNA binding"/>
    <property type="evidence" value="ECO:0007669"/>
    <property type="project" value="UniProtKB-KW"/>
</dbReference>
<dbReference type="GO" id="GO:0010467">
    <property type="term" value="P:gene expression"/>
    <property type="evidence" value="ECO:0007669"/>
    <property type="project" value="UniProtKB-ARBA"/>
</dbReference>
<dbReference type="PROSITE" id="PS00301">
    <property type="entry name" value="G_TR_1"/>
    <property type="match status" value="1"/>
</dbReference>
<feature type="domain" description="Tr-type G" evidence="4">
    <location>
        <begin position="17"/>
        <end position="212"/>
    </location>
</feature>
<protein>
    <recommendedName>
        <fullName evidence="3">Large ribosomal subunit assembly factor BipA</fullName>
        <ecNumber evidence="3">3.6.5.-</ecNumber>
    </recommendedName>
    <alternativeName>
        <fullName evidence="3">GTP-binding protein BipA</fullName>
    </alternativeName>
</protein>
<dbReference type="EMBL" id="JACQAY010000048">
    <property type="protein sequence ID" value="MBI3538954.1"/>
    <property type="molecule type" value="Genomic_DNA"/>
</dbReference>
<evidence type="ECO:0000256" key="1">
    <source>
        <dbReference type="ARBA" id="ARBA00023134"/>
    </source>
</evidence>
<sequence>MTSAPTADRGADTAVRNDIRNIAIIAHVDHGKTTLVDAMLWQSGVFRENQAVAERVMDSNDLEREKGITILAKNTGVRYGRTKINIVDTPGHADFGGEVERTLKMVDGVLLLVDASEGPLPQTRFVLKKALELSLPPIVVINKIDRKDARPQAVLNEIYDLFIDLDAHEDQLEFPVIYTIARDGIARLTADGEDMKLQPLFEKIIANIPPPRYDPLAPLQMLILNLDYSEFVGRLAIGRIVNGHVRARQDVGLMRHDGTVEKARVTNLYVFEGLERVEVAEAGPGDIVALAGFDVVNIGETITDFENPRALPRVTVDEPTVSMIFQVNNSPFAGQEGKYVTSRNLKERLEREILTNVSIRIDPTETPEAFSVSGRGELQMAILIEMMRREGFELAAGKPQVITREVAGVRQEPMEKLVIDCPEDFVGIVTQKIGGRRGRMTNMVNHGTGRVRLEFRIPSRGLIGFRSQFLTDTRGTGLLNHLFDGYEPWQGEIPHRITGALVADRAGKVTAYALEGAQGRGEMFVEPTERVYEGMIVGENTREEDIDVNIVREKKLTNMRASTSEESIHLLPVHKLSLEQALEWIREDELLEVTPASLRLRKRILPANIRPRYWQRKS</sequence>
<dbReference type="AlphaFoldDB" id="A0A9D6L6X6"/>
<dbReference type="SUPFAM" id="SSF52540">
    <property type="entry name" value="P-loop containing nucleoside triphosphate hydrolases"/>
    <property type="match status" value="1"/>
</dbReference>
<feature type="binding site" evidence="3">
    <location>
        <begin position="142"/>
        <end position="145"/>
    </location>
    <ligand>
        <name>GTP</name>
        <dbReference type="ChEBI" id="CHEBI:37565"/>
    </ligand>
</feature>
<dbReference type="HAMAP" id="MF_00849">
    <property type="entry name" value="BipA"/>
    <property type="match status" value="1"/>
</dbReference>
<comment type="subcellular location">
    <subcellularLocation>
        <location evidence="3">Cytoplasm</location>
    </subcellularLocation>
    <text evidence="3">Binds to ribosomes.</text>
</comment>
<dbReference type="InterPro" id="IPR031157">
    <property type="entry name" value="G_TR_CS"/>
</dbReference>
<dbReference type="PRINTS" id="PR00315">
    <property type="entry name" value="ELONGATNFCT"/>
</dbReference>
<keyword evidence="3" id="KW-0547">Nucleotide-binding</keyword>
<dbReference type="PANTHER" id="PTHR42908">
    <property type="entry name" value="TRANSLATION ELONGATION FACTOR-RELATED"/>
    <property type="match status" value="1"/>
</dbReference>
<dbReference type="Gene3D" id="2.40.30.10">
    <property type="entry name" value="Translation factors"/>
    <property type="match status" value="1"/>
</dbReference>
<keyword evidence="3" id="KW-0963">Cytoplasm</keyword>
<accession>A0A9D6L6X6</accession>
<comment type="caution">
    <text evidence="5">The sequence shown here is derived from an EMBL/GenBank/DDBJ whole genome shotgun (WGS) entry which is preliminary data.</text>
</comment>
<keyword evidence="3" id="KW-0694">RNA-binding</keyword>
<dbReference type="FunFam" id="3.40.50.300:FF:000055">
    <property type="entry name" value="GTP-binding protein TypA"/>
    <property type="match status" value="1"/>
</dbReference>
<dbReference type="SMART" id="SM00838">
    <property type="entry name" value="EFG_C"/>
    <property type="match status" value="1"/>
</dbReference>
<dbReference type="SUPFAM" id="SSF50447">
    <property type="entry name" value="Translation proteins"/>
    <property type="match status" value="1"/>
</dbReference>
<comment type="subunit">
    <text evidence="3">Monomer.</text>
</comment>
<dbReference type="EC" id="3.6.5.-" evidence="3"/>
<dbReference type="InterPro" id="IPR047043">
    <property type="entry name" value="BipA_III"/>
</dbReference>
<dbReference type="InterPro" id="IPR047041">
    <property type="entry name" value="BipA_GTP-bd_dom"/>
</dbReference>
<dbReference type="PANTHER" id="PTHR42908:SF8">
    <property type="entry name" value="TR-TYPE G DOMAIN-CONTAINING PROTEIN"/>
    <property type="match status" value="1"/>
</dbReference>
<evidence type="ECO:0000256" key="3">
    <source>
        <dbReference type="HAMAP-Rule" id="MF_00849"/>
    </source>
</evidence>
<dbReference type="GO" id="GO:0043022">
    <property type="term" value="F:ribosome binding"/>
    <property type="evidence" value="ECO:0007669"/>
    <property type="project" value="UniProtKB-UniRule"/>
</dbReference>
<keyword evidence="1 3" id="KW-0342">GTP-binding</keyword>
<dbReference type="GO" id="GO:0003924">
    <property type="term" value="F:GTPase activity"/>
    <property type="evidence" value="ECO:0007669"/>
    <property type="project" value="UniProtKB-UniRule"/>
</dbReference>
<dbReference type="FunFam" id="3.30.70.870:FF:000003">
    <property type="entry name" value="GTP-binding protein TypA"/>
    <property type="match status" value="1"/>
</dbReference>
<dbReference type="Pfam" id="PF00679">
    <property type="entry name" value="EFG_C"/>
    <property type="match status" value="1"/>
</dbReference>
<comment type="catalytic activity">
    <reaction evidence="2 3">
        <text>GTP + H2O = GDP + phosphate + H(+)</text>
        <dbReference type="Rhea" id="RHEA:19669"/>
        <dbReference type="ChEBI" id="CHEBI:15377"/>
        <dbReference type="ChEBI" id="CHEBI:15378"/>
        <dbReference type="ChEBI" id="CHEBI:37565"/>
        <dbReference type="ChEBI" id="CHEBI:43474"/>
        <dbReference type="ChEBI" id="CHEBI:58189"/>
    </reaction>
</comment>
<dbReference type="FunFam" id="3.30.70.240:FF:000002">
    <property type="entry name" value="GTP-binding protein TypA"/>
    <property type="match status" value="1"/>
</dbReference>
<dbReference type="GO" id="GO:0000049">
    <property type="term" value="F:tRNA binding"/>
    <property type="evidence" value="ECO:0007669"/>
    <property type="project" value="UniProtKB-KW"/>
</dbReference>
<organism evidence="5 6">
    <name type="scientific">Eiseniibacteriota bacterium</name>
    <dbReference type="NCBI Taxonomy" id="2212470"/>
    <lineage>
        <taxon>Bacteria</taxon>
        <taxon>Candidatus Eiseniibacteriota</taxon>
    </lineage>
</organism>
<dbReference type="InterPro" id="IPR000640">
    <property type="entry name" value="EFG_V-like"/>
</dbReference>
<name>A0A9D6L6X6_UNCEI</name>
<keyword evidence="3" id="KW-0378">Hydrolase</keyword>
<dbReference type="InterPro" id="IPR035647">
    <property type="entry name" value="EFG_III/V"/>
</dbReference>
<dbReference type="Gene3D" id="3.30.70.240">
    <property type="match status" value="1"/>
</dbReference>
<evidence type="ECO:0000259" key="4">
    <source>
        <dbReference type="PROSITE" id="PS51722"/>
    </source>
</evidence>
<dbReference type="Pfam" id="PF03144">
    <property type="entry name" value="GTP_EFTU_D2"/>
    <property type="match status" value="1"/>
</dbReference>
<dbReference type="NCBIfam" id="TIGR00231">
    <property type="entry name" value="small_GTP"/>
    <property type="match status" value="1"/>
</dbReference>
<comment type="function">
    <text evidence="3">A 50S ribosomal subunit assembly protein with GTPase activity, required for 50S subunit assembly at low temperatures, may also play a role in translation. Binds GTP and analogs. Binds the 70S ribosome between the 30S and 50S subunits, in a similar position as ribosome-bound EF-G; it contacts a number of ribosomal proteins, both rRNAs and the A-site tRNA.</text>
</comment>
<dbReference type="InterPro" id="IPR035651">
    <property type="entry name" value="BipA_V"/>
</dbReference>
<dbReference type="InterPro" id="IPR009000">
    <property type="entry name" value="Transl_B-barrel_sf"/>
</dbReference>
<keyword evidence="3" id="KW-0699">rRNA-binding</keyword>
<dbReference type="InterPro" id="IPR027417">
    <property type="entry name" value="P-loop_NTPase"/>
</dbReference>
<keyword evidence="3" id="KW-0690">Ribosome biogenesis</keyword>
<dbReference type="CDD" id="cd16263">
    <property type="entry name" value="BipA_III"/>
    <property type="match status" value="1"/>
</dbReference>
<reference evidence="5" key="1">
    <citation type="submission" date="2020-07" db="EMBL/GenBank/DDBJ databases">
        <title>Huge and variable diversity of episymbiotic CPR bacteria and DPANN archaea in groundwater ecosystems.</title>
        <authorList>
            <person name="He C.Y."/>
            <person name="Keren R."/>
            <person name="Whittaker M."/>
            <person name="Farag I.F."/>
            <person name="Doudna J."/>
            <person name="Cate J.H.D."/>
            <person name="Banfield J.F."/>
        </authorList>
    </citation>
    <scope>NUCLEOTIDE SEQUENCE</scope>
    <source>
        <strain evidence="5">NC_groundwater_928_Pr1_S-0.2um_72_17</strain>
    </source>
</reference>
<dbReference type="CDD" id="cd03710">
    <property type="entry name" value="BipA_TypA_C"/>
    <property type="match status" value="1"/>
</dbReference>
<dbReference type="FunFam" id="2.40.50.250:FF:000001">
    <property type="entry name" value="GTP-binding protein TypA"/>
    <property type="match status" value="1"/>
</dbReference>
<dbReference type="PROSITE" id="PS51722">
    <property type="entry name" value="G_TR_2"/>
    <property type="match status" value="1"/>
</dbReference>
<dbReference type="SUPFAM" id="SSF54980">
    <property type="entry name" value="EF-G C-terminal domain-like"/>
    <property type="match status" value="2"/>
</dbReference>
<evidence type="ECO:0000313" key="6">
    <source>
        <dbReference type="Proteomes" id="UP000807850"/>
    </source>
</evidence>
<dbReference type="Gene3D" id="3.40.50.300">
    <property type="entry name" value="P-loop containing nucleotide triphosphate hydrolases"/>
    <property type="match status" value="1"/>
</dbReference>
<evidence type="ECO:0000256" key="2">
    <source>
        <dbReference type="ARBA" id="ARBA00048548"/>
    </source>
</evidence>
<evidence type="ECO:0000313" key="5">
    <source>
        <dbReference type="EMBL" id="MBI3538954.1"/>
    </source>
</evidence>
<dbReference type="GO" id="GO:0005829">
    <property type="term" value="C:cytosol"/>
    <property type="evidence" value="ECO:0007669"/>
    <property type="project" value="TreeGrafter"/>
</dbReference>
<dbReference type="Gene3D" id="3.30.70.870">
    <property type="entry name" value="Elongation Factor G (Translational Gtpase), domain 3"/>
    <property type="match status" value="1"/>
</dbReference>
<dbReference type="InterPro" id="IPR006298">
    <property type="entry name" value="BipA"/>
</dbReference>
<feature type="binding site" evidence="3">
    <location>
        <begin position="29"/>
        <end position="34"/>
    </location>
    <ligand>
        <name>GTP</name>
        <dbReference type="ChEBI" id="CHEBI:37565"/>
    </ligand>
</feature>
<proteinExistence type="inferred from homology"/>
<dbReference type="GO" id="GO:0000027">
    <property type="term" value="P:ribosomal large subunit assembly"/>
    <property type="evidence" value="ECO:0007669"/>
    <property type="project" value="UniProtKB-UniRule"/>
</dbReference>